<keyword evidence="3" id="KW-1185">Reference proteome</keyword>
<organism evidence="2 3">
    <name type="scientific">Candidatus Contendobacter odensis Run_B_J11</name>
    <dbReference type="NCBI Taxonomy" id="1400861"/>
    <lineage>
        <taxon>Bacteria</taxon>
        <taxon>Pseudomonadati</taxon>
        <taxon>Pseudomonadota</taxon>
        <taxon>Gammaproteobacteria</taxon>
        <taxon>Candidatus Competibacteraceae</taxon>
        <taxon>Candidatus Contendibacter</taxon>
    </lineage>
</organism>
<comment type="caution">
    <text evidence="2">The sequence shown here is derived from an EMBL/GenBank/DDBJ whole genome shotgun (WGS) entry which is preliminary data.</text>
</comment>
<evidence type="ECO:0000313" key="2">
    <source>
        <dbReference type="EMBL" id="CDH43807.1"/>
    </source>
</evidence>
<protein>
    <submittedName>
        <fullName evidence="2">Uncharacterized protein</fullName>
    </submittedName>
</protein>
<sequence length="86" mass="9856">MTRHKQLRPAPSYLGDWPRAQNKTTKINAIDSVDFTVNGRGCQSPINLFLETKTHEHPSRSDQYPATAWLQTRQGRRRLSSLLPDP</sequence>
<feature type="region of interest" description="Disordered" evidence="1">
    <location>
        <begin position="54"/>
        <end position="86"/>
    </location>
</feature>
<proteinExistence type="predicted"/>
<name>A0A7U7J2Z2_9GAMM</name>
<reference evidence="2 3" key="1">
    <citation type="journal article" date="2014" name="ISME J.">
        <title>Candidatus Competibacter-lineage genomes retrieved from metagenomes reveal functional metabolic diversity.</title>
        <authorList>
            <person name="McIlroy S.J."/>
            <person name="Albertsen M."/>
            <person name="Andresen E.K."/>
            <person name="Saunders A.M."/>
            <person name="Kristiansen R."/>
            <person name="Stokholm-Bjerregaard M."/>
            <person name="Nielsen K.L."/>
            <person name="Nielsen P.H."/>
        </authorList>
    </citation>
    <scope>NUCLEOTIDE SEQUENCE [LARGE SCALE GENOMIC DNA]</scope>
    <source>
        <strain evidence="2 3">Run_B_J11</strain>
    </source>
</reference>
<evidence type="ECO:0000256" key="1">
    <source>
        <dbReference type="SAM" id="MobiDB-lite"/>
    </source>
</evidence>
<feature type="compositionally biased region" description="Polar residues" evidence="1">
    <location>
        <begin position="61"/>
        <end position="73"/>
    </location>
</feature>
<dbReference type="AlphaFoldDB" id="A0A7U7J2Z2"/>
<gene>
    <name evidence="2" type="ORF">BN874_1350005</name>
</gene>
<evidence type="ECO:0000313" key="3">
    <source>
        <dbReference type="Proteomes" id="UP000019184"/>
    </source>
</evidence>
<dbReference type="EMBL" id="CBTK010000041">
    <property type="protein sequence ID" value="CDH43807.1"/>
    <property type="molecule type" value="Genomic_DNA"/>
</dbReference>
<accession>A0A7U7J2Z2</accession>
<dbReference type="Proteomes" id="UP000019184">
    <property type="component" value="Unassembled WGS sequence"/>
</dbReference>